<feature type="domain" description="TonB-dependent receptor plug" evidence="3">
    <location>
        <begin position="66"/>
        <end position="171"/>
    </location>
</feature>
<gene>
    <name evidence="4" type="ORF">ICJ84_05065</name>
</gene>
<reference evidence="4" key="1">
    <citation type="journal article" date="2013" name="Int. J. Syst. Evol. Microbiol.">
        <title>Aestuariibaculum suncheonense gen. nov., sp. nov., a marine bacterium of the family Flavobacteriaceae isolated from a tidal flat and emended descriptions of the genera Gaetbulibacter and Tamlana.</title>
        <authorList>
            <person name="Jeong S.H."/>
            <person name="Park M.S."/>
            <person name="Jin H.M."/>
            <person name="Lee K."/>
            <person name="Park W."/>
            <person name="Jeon C.O."/>
        </authorList>
    </citation>
    <scope>NUCLEOTIDE SEQUENCE</scope>
    <source>
        <strain evidence="4">SC17</strain>
    </source>
</reference>
<accession>A0A8J6UAF8</accession>
<dbReference type="InterPro" id="IPR023996">
    <property type="entry name" value="TonB-dep_OMP_SusC/RagA"/>
</dbReference>
<organism evidence="4 5">
    <name type="scientific">Aestuariibaculum suncheonense</name>
    <dbReference type="NCBI Taxonomy" id="1028745"/>
    <lineage>
        <taxon>Bacteria</taxon>
        <taxon>Pseudomonadati</taxon>
        <taxon>Bacteroidota</taxon>
        <taxon>Flavobacteriia</taxon>
        <taxon>Flavobacteriales</taxon>
        <taxon>Flavobacteriaceae</taxon>
    </lineage>
</organism>
<dbReference type="InterPro" id="IPR023997">
    <property type="entry name" value="TonB-dep_OMP_SusC/RagA_CS"/>
</dbReference>
<comment type="similarity">
    <text evidence="1">Belongs to the TonB-dependent receptor family.</text>
</comment>
<evidence type="ECO:0000259" key="3">
    <source>
        <dbReference type="Pfam" id="PF07715"/>
    </source>
</evidence>
<dbReference type="AlphaFoldDB" id="A0A8J6UAF8"/>
<dbReference type="PROSITE" id="PS51257">
    <property type="entry name" value="PROKAR_LIPOPROTEIN"/>
    <property type="match status" value="1"/>
</dbReference>
<keyword evidence="1" id="KW-0813">Transport</keyword>
<keyword evidence="1" id="KW-0998">Cell outer membrane</keyword>
<protein>
    <submittedName>
        <fullName evidence="4">SusC/RagA family TonB-linked outer membrane protein</fullName>
    </submittedName>
</protein>
<evidence type="ECO:0000313" key="4">
    <source>
        <dbReference type="EMBL" id="MBD0834795.1"/>
    </source>
</evidence>
<dbReference type="NCBIfam" id="TIGR04056">
    <property type="entry name" value="OMP_RagA_SusC"/>
    <property type="match status" value="1"/>
</dbReference>
<evidence type="ECO:0000313" key="5">
    <source>
        <dbReference type="Proteomes" id="UP000602057"/>
    </source>
</evidence>
<keyword evidence="2" id="KW-0732">Signal</keyword>
<dbReference type="InterPro" id="IPR012910">
    <property type="entry name" value="Plug_dom"/>
</dbReference>
<evidence type="ECO:0000256" key="2">
    <source>
        <dbReference type="SAM" id="SignalP"/>
    </source>
</evidence>
<keyword evidence="5" id="KW-1185">Reference proteome</keyword>
<dbReference type="SUPFAM" id="SSF56935">
    <property type="entry name" value="Porins"/>
    <property type="match status" value="1"/>
</dbReference>
<name>A0A8J6UAF8_9FLAO</name>
<dbReference type="Pfam" id="PF07715">
    <property type="entry name" value="Plug"/>
    <property type="match status" value="1"/>
</dbReference>
<dbReference type="PROSITE" id="PS52016">
    <property type="entry name" value="TONB_DEPENDENT_REC_3"/>
    <property type="match status" value="1"/>
</dbReference>
<dbReference type="Gene3D" id="2.170.130.10">
    <property type="entry name" value="TonB-dependent receptor, plug domain"/>
    <property type="match status" value="1"/>
</dbReference>
<dbReference type="NCBIfam" id="TIGR04057">
    <property type="entry name" value="SusC_RagA_signa"/>
    <property type="match status" value="1"/>
</dbReference>
<dbReference type="RefSeq" id="WP_188215251.1">
    <property type="nucleotide sequence ID" value="NZ_BAABGH010000008.1"/>
</dbReference>
<keyword evidence="1" id="KW-0472">Membrane</keyword>
<keyword evidence="1" id="KW-1134">Transmembrane beta strand</keyword>
<comment type="caution">
    <text evidence="4">The sequence shown here is derived from an EMBL/GenBank/DDBJ whole genome shotgun (WGS) entry which is preliminary data.</text>
</comment>
<sequence length="942" mass="103888">MNNYSRIKRSVLWCLLVSLSCVSYSVVAQNQNVAITKQDSTAIKNQLLNTLVSETIETGNNEQLSKQHLTSAINKVSGKELEKTLSFNPANSLYGLLPGLTVLQNGGSAGFRNPNLYVRGLNSLNSNAVLVLVDGVETDISTIATLSIESVEVLKDAAALAIYGHRGANGVLLVTTKQGIPQKMDVNVNYQNGITTAVGHPDFLDASGYAQAFNQARLNDGLTPLYSQSDIQAYANGSSPTFHPNVNWVDEALRGSGTKMNFNTSFRGGSDKVLYYAAINYQAENGLYDDKGLEEYETQIKYDRVNFRTNLNIDLTSTTDLVARVYGSIDELYEPGSGNGGGIISAIYNTPANAYPVVNYNGRWGGTNLYGNNPVALINSTGYRKNQGTAIGINATLKQDLAAVTKGLSGELTLRHHNQATSTDGQTKDFLYEELTQNATTMDTISQLYGEDSALSAFSGNGFTERFTSFMGKFNYDKQINDNTINSFVMFNQDKYVGRGQYTTFLRQNLAANIHYGYKDKYLADLTVSYAGSSVLPKDRFEFYPAVSAAWVVSEEDFIADDSWVQYLKLRGSFGYAGSDRIQLNTEDQSYSGVGSYLFTQNNSTAGSIAEGRLGGNPKMERAMMANAGLDVNFFKKLNLSVDAFYNRRTNILVSTGGLTSDVIGVGAPLLPVGEVENKGFEASLTWQDQISDFNYSATAMFSYAKNKIIESGEAPQPYEYMRRTGKPIGQAFGLISDGFFSSQTEIDNSHPQLFSSLLPGDVKYVDQNGDNVIDNFDQVAMGYSYIPEMYFSLNLHADYKGLGFNAIFQGVANLTVNLNTPSVYRPLVNNSNITTFSNNAWTPSNMNTATLPRLTTLDNDNNYRNNDIWLRDGDYIKLRALEFYYSLPKVFLSKFGVDYFKISLRGTNLFSWDDIDQLDPEALSINYPLIKTFNMGVEFTF</sequence>
<dbReference type="InterPro" id="IPR037066">
    <property type="entry name" value="Plug_dom_sf"/>
</dbReference>
<dbReference type="GO" id="GO:0009279">
    <property type="term" value="C:cell outer membrane"/>
    <property type="evidence" value="ECO:0007669"/>
    <property type="project" value="UniProtKB-SubCell"/>
</dbReference>
<evidence type="ECO:0000256" key="1">
    <source>
        <dbReference type="PROSITE-ProRule" id="PRU01360"/>
    </source>
</evidence>
<proteinExistence type="inferred from homology"/>
<dbReference type="Proteomes" id="UP000602057">
    <property type="component" value="Unassembled WGS sequence"/>
</dbReference>
<dbReference type="InterPro" id="IPR039426">
    <property type="entry name" value="TonB-dep_rcpt-like"/>
</dbReference>
<feature type="signal peptide" evidence="2">
    <location>
        <begin position="1"/>
        <end position="28"/>
    </location>
</feature>
<comment type="subcellular location">
    <subcellularLocation>
        <location evidence="1">Cell outer membrane</location>
        <topology evidence="1">Multi-pass membrane protein</topology>
    </subcellularLocation>
</comment>
<keyword evidence="1" id="KW-0812">Transmembrane</keyword>
<dbReference type="EMBL" id="JACVXC010000001">
    <property type="protein sequence ID" value="MBD0834795.1"/>
    <property type="molecule type" value="Genomic_DNA"/>
</dbReference>
<feature type="chain" id="PRO_5035175956" evidence="2">
    <location>
        <begin position="29"/>
        <end position="942"/>
    </location>
</feature>
<reference evidence="4" key="2">
    <citation type="submission" date="2020-09" db="EMBL/GenBank/DDBJ databases">
        <authorList>
            <person name="Wu Z."/>
        </authorList>
    </citation>
    <scope>NUCLEOTIDE SEQUENCE</scope>
    <source>
        <strain evidence="4">SC17</strain>
    </source>
</reference>